<reference evidence="1 2" key="1">
    <citation type="submission" date="2020-12" db="EMBL/GenBank/DDBJ databases">
        <title>Olleya sediminilitoris sp. nov., isolated from a tidal flat.</title>
        <authorList>
            <person name="Park S."/>
            <person name="Yoon J.-H."/>
        </authorList>
    </citation>
    <scope>NUCLEOTIDE SEQUENCE [LARGE SCALE GENOMIC DNA]</scope>
    <source>
        <strain evidence="1 2">YSTF-M6</strain>
    </source>
</reference>
<name>A0ABS1WH49_9FLAO</name>
<dbReference type="EMBL" id="JAEMEF010000001">
    <property type="protein sequence ID" value="MBL7558445.1"/>
    <property type="molecule type" value="Genomic_DNA"/>
</dbReference>
<sequence length="779" mass="89202">MNTTVLENHRGMTNVHPLASFPFRSRPQQDLKPIYFPGGETKKIEDVIVTTDVGTDPNRIQHIASVKAFFDKNKDDKFSPFDDVFGYNIELYFSKDAIKLEKAFKEVEADEKGMIFFIEDNTDDISAQFCKIKIGSRVKDNFTDISQLYNSKSVYEYINSFVAIDRELFQELIIHGKLENVALEAVEFLFTAGNYLNPLAISKPIVEGLGTICHHISSFIDKGRLDDYRWNPNAKKIKEDGTEDTEHKFEPFLFPFIEGYLDQMDDSKINEYAIQSFKEFKSGFLEYDTSIRSYIKKTDFGKLLETNIPIPIGVFSSVTVPVEIDIIPDSAEAFLYSKYIQVSDAIINKLNDLETFDFTDLIKKGIRVANAFLCGIWNGLIDAVSGIFQLFEMVFKGVVAMVDFTDNFSTQFPILMEYIDNAIDAIKNIDFNLLYTHFKTKIKDATQSFETIAYFSGAFIGFIVGLVIEIVGGLLISGGTLSVAAVLEKLASLFTSVLKGIAKAGKKVFDFSKKLVINTFKGFRKLLDQLIEFLRKGTKGFKDMIDDLFDKVKKTIKPKKYGKVTRAIIKKEMPKDFLKAIKKLGFKENDILDYFMRYHNENEFKFLNEIDGLITKYPELSKTDIYALWSYTTNLYYGNLNRWLRTGKNRFKTKEISKIITSALEKMPKYNGNAFRALEFSEQSLLLDFLKKHKKGKTVNYKEFVSCGSNTKAAFFDKSKKNVFLKLEVKGAPIISDFADGIKIRGYAKEELLLLQNRKFKVTNYKEVNGDHFFELIEK</sequence>
<dbReference type="SUPFAM" id="SSF56399">
    <property type="entry name" value="ADP-ribosylation"/>
    <property type="match status" value="1"/>
</dbReference>
<proteinExistence type="predicted"/>
<comment type="caution">
    <text evidence="1">The sequence shown here is derived from an EMBL/GenBank/DDBJ whole genome shotgun (WGS) entry which is preliminary data.</text>
</comment>
<accession>A0ABS1WH49</accession>
<keyword evidence="2" id="KW-1185">Reference proteome</keyword>
<protein>
    <recommendedName>
        <fullName evidence="3">NAD(+)--protein-arginine ADP-ribosyltransferase</fullName>
    </recommendedName>
</protein>
<dbReference type="Proteomes" id="UP000605013">
    <property type="component" value="Unassembled WGS sequence"/>
</dbReference>
<gene>
    <name evidence="1" type="ORF">JAO71_01415</name>
</gene>
<dbReference type="RefSeq" id="WP_202998510.1">
    <property type="nucleotide sequence ID" value="NZ_JAEMEF010000001.1"/>
</dbReference>
<dbReference type="Gene3D" id="3.90.176.10">
    <property type="entry name" value="Toxin ADP-ribosyltransferase, Chain A, domain 1"/>
    <property type="match status" value="1"/>
</dbReference>
<dbReference type="PROSITE" id="PS51996">
    <property type="entry name" value="TR_MART"/>
    <property type="match status" value="1"/>
</dbReference>
<organism evidence="1 2">
    <name type="scientific">Olleya sediminilitoris</name>
    <dbReference type="NCBI Taxonomy" id="2795739"/>
    <lineage>
        <taxon>Bacteria</taxon>
        <taxon>Pseudomonadati</taxon>
        <taxon>Bacteroidota</taxon>
        <taxon>Flavobacteriia</taxon>
        <taxon>Flavobacteriales</taxon>
        <taxon>Flavobacteriaceae</taxon>
    </lineage>
</organism>
<evidence type="ECO:0000313" key="1">
    <source>
        <dbReference type="EMBL" id="MBL7558445.1"/>
    </source>
</evidence>
<evidence type="ECO:0008006" key="3">
    <source>
        <dbReference type="Google" id="ProtNLM"/>
    </source>
</evidence>
<evidence type="ECO:0000313" key="2">
    <source>
        <dbReference type="Proteomes" id="UP000605013"/>
    </source>
</evidence>